<dbReference type="PANTHER" id="PTHR43190:SF3">
    <property type="entry name" value="N-ACETYL-D-GLUCOSAMINE KINASE"/>
    <property type="match status" value="1"/>
</dbReference>
<dbReference type="InterPro" id="IPR002731">
    <property type="entry name" value="ATPase_BadF"/>
</dbReference>
<dbReference type="SUPFAM" id="SSF53067">
    <property type="entry name" value="Actin-like ATPase domain"/>
    <property type="match status" value="1"/>
</dbReference>
<dbReference type="InterPro" id="IPR043129">
    <property type="entry name" value="ATPase_NBD"/>
</dbReference>
<dbReference type="Gene3D" id="3.30.420.40">
    <property type="match status" value="2"/>
</dbReference>
<proteinExistence type="predicted"/>
<name>A0A2Y9A0B1_9MICO</name>
<reference evidence="3" key="1">
    <citation type="submission" date="2016-10" db="EMBL/GenBank/DDBJ databases">
        <authorList>
            <person name="Varghese N."/>
            <person name="Submissions S."/>
        </authorList>
    </citation>
    <scope>NUCLEOTIDE SEQUENCE [LARGE SCALE GENOMIC DNA]</scope>
    <source>
        <strain evidence="3">DSM 22951</strain>
    </source>
</reference>
<dbReference type="InterPro" id="IPR052519">
    <property type="entry name" value="Euk-type_GlcNAc_Kinase"/>
</dbReference>
<evidence type="ECO:0000313" key="2">
    <source>
        <dbReference type="EMBL" id="SSA35949.1"/>
    </source>
</evidence>
<protein>
    <submittedName>
        <fullName evidence="2">BadF-type ATPase</fullName>
    </submittedName>
</protein>
<accession>A0A2Y9A0B1</accession>
<dbReference type="EMBL" id="UESZ01000001">
    <property type="protein sequence ID" value="SSA35949.1"/>
    <property type="molecule type" value="Genomic_DNA"/>
</dbReference>
<evidence type="ECO:0000259" key="1">
    <source>
        <dbReference type="Pfam" id="PF01869"/>
    </source>
</evidence>
<dbReference type="AlphaFoldDB" id="A0A2Y9A0B1"/>
<feature type="domain" description="ATPase BadF/BadG/BcrA/BcrD type" evidence="1">
    <location>
        <begin position="96"/>
        <end position="295"/>
    </location>
</feature>
<dbReference type="PANTHER" id="PTHR43190">
    <property type="entry name" value="N-ACETYL-D-GLUCOSAMINE KINASE"/>
    <property type="match status" value="1"/>
</dbReference>
<dbReference type="Pfam" id="PF01869">
    <property type="entry name" value="BcrAD_BadFG"/>
    <property type="match status" value="1"/>
</dbReference>
<evidence type="ECO:0000313" key="3">
    <source>
        <dbReference type="Proteomes" id="UP000250028"/>
    </source>
</evidence>
<sequence length="313" mass="30913">MEKIAILGRVTEANRFQTSPALLVDLGKTKTAAAVSRSAVSRRDLPSAAGAPGLSTPGGLAAATAAIVAVRPADPIAAVTVGAAGALAAPERSAELAAALPSATGATHSAVTSDAITAHLGALGGAPGVVLIAGTGAAAVAVTRNGAVHVCDGAGPEQGDRGSGGWLGRAALDLMSDGQAQVGVRAVVLDVLGPDWPALAARTDAAAAAERGRLVPGLARAWAAGDAQAEQLFQQAADQLAGTVREAIGYDDADQVALIGGLSGLGRRFLDLLAAKVPDVKWIRPAGDALDGAALLLTRQDLPHESVVCRSAA</sequence>
<dbReference type="Proteomes" id="UP000250028">
    <property type="component" value="Unassembled WGS sequence"/>
</dbReference>
<organism evidence="2 3">
    <name type="scientific">Branchiibius hedensis</name>
    <dbReference type="NCBI Taxonomy" id="672460"/>
    <lineage>
        <taxon>Bacteria</taxon>
        <taxon>Bacillati</taxon>
        <taxon>Actinomycetota</taxon>
        <taxon>Actinomycetes</taxon>
        <taxon>Micrococcales</taxon>
        <taxon>Dermacoccaceae</taxon>
        <taxon>Branchiibius</taxon>
    </lineage>
</organism>
<keyword evidence="3" id="KW-1185">Reference proteome</keyword>
<gene>
    <name evidence="2" type="ORF">SAMN04489750_3328</name>
</gene>